<dbReference type="InterPro" id="IPR051916">
    <property type="entry name" value="GPI-anchor_lipid_remodeler"/>
</dbReference>
<dbReference type="Proteomes" id="UP001485459">
    <property type="component" value="Chromosome"/>
</dbReference>
<keyword evidence="3" id="KW-0378">Hydrolase</keyword>
<sequence>MNNHRCFAAFFALISLSACTAGNRSATVTSPQVSVLSYNIHHANPPSVEGKIDMDAIAKVIAQAKPDLVALQEVDVNNTRSGTTLHQAEDLAKRLGMKAFFAKGIDYGGGEYGIAVLSKFPVLETKRYALTTLPGTHGEPRALATMLVELPGGKKVLMASTHLDAQRSDSNRIVQMREVTKILSEQPYPVIVAGDMNASAGGPVINQLDAHFTRTCSDCAPTIPVVNPRRCIDFIAYTKGKFTVVSHEVIPETYASDHLPVKSILQPAF</sequence>
<dbReference type="SUPFAM" id="SSF56219">
    <property type="entry name" value="DNase I-like"/>
    <property type="match status" value="1"/>
</dbReference>
<dbReference type="Gene3D" id="3.60.10.10">
    <property type="entry name" value="Endonuclease/exonuclease/phosphatase"/>
    <property type="match status" value="1"/>
</dbReference>
<feature type="signal peptide" evidence="1">
    <location>
        <begin position="1"/>
        <end position="20"/>
    </location>
</feature>
<keyword evidence="3" id="KW-0540">Nuclease</keyword>
<dbReference type="Pfam" id="PF03372">
    <property type="entry name" value="Exo_endo_phos"/>
    <property type="match status" value="1"/>
</dbReference>
<evidence type="ECO:0000313" key="3">
    <source>
        <dbReference type="EMBL" id="WZN43643.1"/>
    </source>
</evidence>
<reference evidence="4" key="1">
    <citation type="submission" date="2024-03" db="EMBL/GenBank/DDBJ databases">
        <title>Chitinophaga horti sp. nov., isolated from garden soil.</title>
        <authorList>
            <person name="Lee D.S."/>
            <person name="Han D.M."/>
            <person name="Baek J.H."/>
            <person name="Choi D.G."/>
            <person name="Jeon J.H."/>
            <person name="Jeon C.O."/>
        </authorList>
    </citation>
    <scope>NUCLEOTIDE SEQUENCE [LARGE SCALE GENOMIC DNA]</scope>
    <source>
        <strain evidence="4">GPA1</strain>
    </source>
</reference>
<feature type="chain" id="PRO_5047314833" evidence="1">
    <location>
        <begin position="21"/>
        <end position="269"/>
    </location>
</feature>
<accession>A0ABZ2YW12</accession>
<dbReference type="GO" id="GO:0004519">
    <property type="term" value="F:endonuclease activity"/>
    <property type="evidence" value="ECO:0007669"/>
    <property type="project" value="UniProtKB-KW"/>
</dbReference>
<dbReference type="PANTHER" id="PTHR14859">
    <property type="entry name" value="CALCOFLUOR WHITE HYPERSENSITIVE PROTEIN PRECURSOR"/>
    <property type="match status" value="1"/>
</dbReference>
<dbReference type="PROSITE" id="PS51257">
    <property type="entry name" value="PROKAR_LIPOPROTEIN"/>
    <property type="match status" value="1"/>
</dbReference>
<evidence type="ECO:0000259" key="2">
    <source>
        <dbReference type="Pfam" id="PF03372"/>
    </source>
</evidence>
<evidence type="ECO:0000256" key="1">
    <source>
        <dbReference type="SAM" id="SignalP"/>
    </source>
</evidence>
<proteinExistence type="predicted"/>
<feature type="domain" description="Endonuclease/exonuclease/phosphatase" evidence="2">
    <location>
        <begin position="36"/>
        <end position="258"/>
    </location>
</feature>
<dbReference type="RefSeq" id="WP_341838448.1">
    <property type="nucleotide sequence ID" value="NZ_CP149822.1"/>
</dbReference>
<name>A0ABZ2YW12_9BACT</name>
<protein>
    <submittedName>
        <fullName evidence="3">Endonuclease/exonuclease/phosphatase family protein</fullName>
    </submittedName>
</protein>
<keyword evidence="1" id="KW-0732">Signal</keyword>
<keyword evidence="3" id="KW-0255">Endonuclease</keyword>
<evidence type="ECO:0000313" key="4">
    <source>
        <dbReference type="Proteomes" id="UP001485459"/>
    </source>
</evidence>
<gene>
    <name evidence="3" type="ORF">WJU16_11455</name>
</gene>
<dbReference type="EMBL" id="CP149822">
    <property type="protein sequence ID" value="WZN43643.1"/>
    <property type="molecule type" value="Genomic_DNA"/>
</dbReference>
<organism evidence="3 4">
    <name type="scientific">Chitinophaga pollutisoli</name>
    <dbReference type="NCBI Taxonomy" id="3133966"/>
    <lineage>
        <taxon>Bacteria</taxon>
        <taxon>Pseudomonadati</taxon>
        <taxon>Bacteroidota</taxon>
        <taxon>Chitinophagia</taxon>
        <taxon>Chitinophagales</taxon>
        <taxon>Chitinophagaceae</taxon>
        <taxon>Chitinophaga</taxon>
    </lineage>
</organism>
<dbReference type="InterPro" id="IPR005135">
    <property type="entry name" value="Endo/exonuclease/phosphatase"/>
</dbReference>
<dbReference type="PANTHER" id="PTHR14859:SF15">
    <property type="entry name" value="ENDONUCLEASE_EXONUCLEASE_PHOSPHATASE DOMAIN-CONTAINING PROTEIN"/>
    <property type="match status" value="1"/>
</dbReference>
<dbReference type="InterPro" id="IPR036691">
    <property type="entry name" value="Endo/exonu/phosph_ase_sf"/>
</dbReference>
<keyword evidence="4" id="KW-1185">Reference proteome</keyword>